<dbReference type="InterPro" id="IPR012338">
    <property type="entry name" value="Beta-lactam/transpept-like"/>
</dbReference>
<name>A0A0P9CZL7_9BACL</name>
<dbReference type="AlphaFoldDB" id="A0A0P9CZL7"/>
<dbReference type="InterPro" id="IPR000871">
    <property type="entry name" value="Beta-lactam_class-A"/>
</dbReference>
<dbReference type="PATRIC" id="fig|471514.4.peg.601"/>
<dbReference type="EMBL" id="LJCO01000014">
    <property type="protein sequence ID" value="KPV45162.1"/>
    <property type="molecule type" value="Genomic_DNA"/>
</dbReference>
<dbReference type="Proteomes" id="UP000050482">
    <property type="component" value="Unassembled WGS sequence"/>
</dbReference>
<accession>A0A0P9CZL7</accession>
<dbReference type="GO" id="GO:0030655">
    <property type="term" value="P:beta-lactam antibiotic catabolic process"/>
    <property type="evidence" value="ECO:0007669"/>
    <property type="project" value="InterPro"/>
</dbReference>
<reference evidence="2 3" key="1">
    <citation type="submission" date="2015-09" db="EMBL/GenBank/DDBJ databases">
        <title>Draft genome sequence of Alicyclobacillus ferrooxydans DSM 22381.</title>
        <authorList>
            <person name="Hemp J."/>
        </authorList>
    </citation>
    <scope>NUCLEOTIDE SEQUENCE [LARGE SCALE GENOMIC DNA]</scope>
    <source>
        <strain evidence="2 3">TC-34</strain>
    </source>
</reference>
<sequence>MAVYDANNGQTYLFNPNLRFDTASIVKATIMANLLHQSEIHHTLLTAEEKSLMPPMIEYSNNNDASALWNLSGGATGIGQFLRVAGMDQTTPGAYGYWGLTQTSALDQVKLIRDYAYPNPLLDAQERNYGLYLMEHVVNYEDWGVSGGVPDTATVALKNGWLPIESQGWEINSIGYIVGDGRNYVVAVLTRNNPSEAYGIATIQGISRILWQEQ</sequence>
<evidence type="ECO:0000313" key="2">
    <source>
        <dbReference type="EMBL" id="KPV45162.1"/>
    </source>
</evidence>
<organism evidence="2 3">
    <name type="scientific">Alicyclobacillus ferrooxydans</name>
    <dbReference type="NCBI Taxonomy" id="471514"/>
    <lineage>
        <taxon>Bacteria</taxon>
        <taxon>Bacillati</taxon>
        <taxon>Bacillota</taxon>
        <taxon>Bacilli</taxon>
        <taxon>Bacillales</taxon>
        <taxon>Alicyclobacillaceae</taxon>
        <taxon>Alicyclobacillus</taxon>
    </lineage>
</organism>
<dbReference type="Gene3D" id="3.40.710.10">
    <property type="entry name" value="DD-peptidase/beta-lactamase superfamily"/>
    <property type="match status" value="1"/>
</dbReference>
<dbReference type="GO" id="GO:0008800">
    <property type="term" value="F:beta-lactamase activity"/>
    <property type="evidence" value="ECO:0007669"/>
    <property type="project" value="InterPro"/>
</dbReference>
<proteinExistence type="predicted"/>
<protein>
    <recommendedName>
        <fullName evidence="1">Beta-lactamase class A catalytic domain-containing protein</fullName>
    </recommendedName>
</protein>
<dbReference type="STRING" id="471514.AN477_03675"/>
<dbReference type="Pfam" id="PF13354">
    <property type="entry name" value="Beta-lactamase2"/>
    <property type="match status" value="1"/>
</dbReference>
<keyword evidence="3" id="KW-1185">Reference proteome</keyword>
<dbReference type="PANTHER" id="PTHR35333:SF3">
    <property type="entry name" value="BETA-LACTAMASE-TYPE TRANSPEPTIDASE FOLD CONTAINING PROTEIN"/>
    <property type="match status" value="1"/>
</dbReference>
<dbReference type="InterPro" id="IPR045155">
    <property type="entry name" value="Beta-lactam_cat"/>
</dbReference>
<evidence type="ECO:0000259" key="1">
    <source>
        <dbReference type="Pfam" id="PF13354"/>
    </source>
</evidence>
<feature type="domain" description="Beta-lactamase class A catalytic" evidence="1">
    <location>
        <begin position="52"/>
        <end position="190"/>
    </location>
</feature>
<dbReference type="GO" id="GO:0046677">
    <property type="term" value="P:response to antibiotic"/>
    <property type="evidence" value="ECO:0007669"/>
    <property type="project" value="InterPro"/>
</dbReference>
<comment type="caution">
    <text evidence="2">The sequence shown here is derived from an EMBL/GenBank/DDBJ whole genome shotgun (WGS) entry which is preliminary data.</text>
</comment>
<dbReference type="PANTHER" id="PTHR35333">
    <property type="entry name" value="BETA-LACTAMASE"/>
    <property type="match status" value="1"/>
</dbReference>
<evidence type="ECO:0000313" key="3">
    <source>
        <dbReference type="Proteomes" id="UP000050482"/>
    </source>
</evidence>
<dbReference type="SUPFAM" id="SSF56601">
    <property type="entry name" value="beta-lactamase/transpeptidase-like"/>
    <property type="match status" value="1"/>
</dbReference>
<gene>
    <name evidence="2" type="ORF">AN477_03675</name>
</gene>